<dbReference type="PROSITE" id="PS51186">
    <property type="entry name" value="GNAT"/>
    <property type="match status" value="1"/>
</dbReference>
<dbReference type="CDD" id="cd04301">
    <property type="entry name" value="NAT_SF"/>
    <property type="match status" value="1"/>
</dbReference>
<protein>
    <recommendedName>
        <fullName evidence="1">N-acetyltransferase domain-containing protein</fullName>
    </recommendedName>
</protein>
<reference evidence="2" key="1">
    <citation type="submission" date="2018-12" db="EMBL/GenBank/DDBJ databases">
        <title>Novel natural products biosynthetic potential of the class Ktedonobacteria.</title>
        <authorList>
            <person name="Zheng Y."/>
            <person name="Saitou A."/>
            <person name="Wang C.M."/>
            <person name="Toyoda A."/>
            <person name="Minakuchi Y."/>
            <person name="Sekiguchi Y."/>
            <person name="Ueda K."/>
            <person name="Takano H."/>
            <person name="Sakai Y."/>
            <person name="Yokota A."/>
            <person name="Yabe S."/>
        </authorList>
    </citation>
    <scope>NUCLEOTIDE SEQUENCE</scope>
    <source>
        <strain evidence="2">COM3</strain>
    </source>
</reference>
<dbReference type="Pfam" id="PF00583">
    <property type="entry name" value="Acetyltransf_1"/>
    <property type="match status" value="1"/>
</dbReference>
<organism evidence="2">
    <name type="scientific">Thermosporothrix sp. COM3</name>
    <dbReference type="NCBI Taxonomy" id="2490863"/>
    <lineage>
        <taxon>Bacteria</taxon>
        <taxon>Bacillati</taxon>
        <taxon>Chloroflexota</taxon>
        <taxon>Ktedonobacteria</taxon>
        <taxon>Ktedonobacterales</taxon>
        <taxon>Thermosporotrichaceae</taxon>
        <taxon>Thermosporothrix</taxon>
    </lineage>
</organism>
<accession>A0A455SG35</accession>
<dbReference type="Gene3D" id="3.40.630.30">
    <property type="match status" value="1"/>
</dbReference>
<dbReference type="AlphaFoldDB" id="A0A455SG35"/>
<dbReference type="SUPFAM" id="SSF55729">
    <property type="entry name" value="Acyl-CoA N-acyltransferases (Nat)"/>
    <property type="match status" value="1"/>
</dbReference>
<proteinExistence type="predicted"/>
<sequence>MQNALVHAIEANLLDAYERLGRALEADFHRDARYTAFFSASKLALCNGVSRFHCAPEEADTILAIIEREARARQAAVTCLVGPTTRPNDLEQRLTQRGWSLDEEVPGMAIDLARWRAPASTVSVREVTENSMLASWLSVLCTGFGFPEALQQVFNGLYRRYGFSPDRSLRFFLGFKNNEPVATALLVEGGGTVGLYGIATVPHARRLGIGTAITIAAMQEARQAGHRYATLQATPMGFPLYRRLGWHTCTHFKTFIYRPASTDTRARNARPETNE</sequence>
<dbReference type="GO" id="GO:0016747">
    <property type="term" value="F:acyltransferase activity, transferring groups other than amino-acyl groups"/>
    <property type="evidence" value="ECO:0007669"/>
    <property type="project" value="InterPro"/>
</dbReference>
<feature type="domain" description="N-acetyltransferase" evidence="1">
    <location>
        <begin position="122"/>
        <end position="271"/>
    </location>
</feature>
<dbReference type="InterPro" id="IPR016181">
    <property type="entry name" value="Acyl_CoA_acyltransferase"/>
</dbReference>
<gene>
    <name evidence="2" type="ORF">KTC_10320</name>
</gene>
<name>A0A455SG35_9CHLR</name>
<dbReference type="InterPro" id="IPR000182">
    <property type="entry name" value="GNAT_dom"/>
</dbReference>
<evidence type="ECO:0000313" key="2">
    <source>
        <dbReference type="EMBL" id="BBH86281.1"/>
    </source>
</evidence>
<dbReference type="EMBL" id="AP019376">
    <property type="protein sequence ID" value="BBH86281.1"/>
    <property type="molecule type" value="Genomic_DNA"/>
</dbReference>
<evidence type="ECO:0000259" key="1">
    <source>
        <dbReference type="PROSITE" id="PS51186"/>
    </source>
</evidence>